<comment type="caution">
    <text evidence="3">The sequence shown here is derived from an EMBL/GenBank/DDBJ whole genome shotgun (WGS) entry which is preliminary data.</text>
</comment>
<dbReference type="SUPFAM" id="SSF144292">
    <property type="entry name" value="occludin/ELL-like"/>
    <property type="match status" value="1"/>
</dbReference>
<reference evidence="3" key="1">
    <citation type="submission" date="2022-07" db="EMBL/GenBank/DDBJ databases">
        <authorList>
            <person name="Macas J."/>
            <person name="Novak P."/>
            <person name="Neumann P."/>
        </authorList>
    </citation>
    <scope>NUCLEOTIDE SEQUENCE</scope>
</reference>
<organism evidence="3 4">
    <name type="scientific">Cuscuta europaea</name>
    <name type="common">European dodder</name>
    <dbReference type="NCBI Taxonomy" id="41803"/>
    <lineage>
        <taxon>Eukaryota</taxon>
        <taxon>Viridiplantae</taxon>
        <taxon>Streptophyta</taxon>
        <taxon>Embryophyta</taxon>
        <taxon>Tracheophyta</taxon>
        <taxon>Spermatophyta</taxon>
        <taxon>Magnoliopsida</taxon>
        <taxon>eudicotyledons</taxon>
        <taxon>Gunneridae</taxon>
        <taxon>Pentapetalae</taxon>
        <taxon>asterids</taxon>
        <taxon>lamiids</taxon>
        <taxon>Solanales</taxon>
        <taxon>Convolvulaceae</taxon>
        <taxon>Cuscuteae</taxon>
        <taxon>Cuscuta</taxon>
        <taxon>Cuscuta subgen. Cuscuta</taxon>
    </lineage>
</organism>
<feature type="region of interest" description="Disordered" evidence="1">
    <location>
        <begin position="1"/>
        <end position="78"/>
    </location>
</feature>
<accession>A0A9P0VSZ9</accession>
<dbReference type="Proteomes" id="UP001152484">
    <property type="component" value="Unassembled WGS sequence"/>
</dbReference>
<feature type="compositionally biased region" description="Low complexity" evidence="1">
    <location>
        <begin position="262"/>
        <end position="274"/>
    </location>
</feature>
<feature type="compositionally biased region" description="Basic residues" evidence="1">
    <location>
        <begin position="1"/>
        <end position="21"/>
    </location>
</feature>
<feature type="region of interest" description="Disordered" evidence="1">
    <location>
        <begin position="540"/>
        <end position="560"/>
    </location>
</feature>
<keyword evidence="4" id="KW-1185">Reference proteome</keyword>
<evidence type="ECO:0000313" key="3">
    <source>
        <dbReference type="EMBL" id="CAH9052401.1"/>
    </source>
</evidence>
<evidence type="ECO:0000313" key="4">
    <source>
        <dbReference type="Proteomes" id="UP001152484"/>
    </source>
</evidence>
<feature type="compositionally biased region" description="Basic and acidic residues" evidence="1">
    <location>
        <begin position="192"/>
        <end position="205"/>
    </location>
</feature>
<dbReference type="AlphaFoldDB" id="A0A9P0VSZ9"/>
<evidence type="ECO:0000259" key="2">
    <source>
        <dbReference type="PROSITE" id="PS51980"/>
    </source>
</evidence>
<dbReference type="PANTHER" id="PTHR38372:SF2">
    <property type="entry name" value="DENTIN SIALOPHOSPHOPROTEIN-LIKE PROTEIN"/>
    <property type="match status" value="1"/>
</dbReference>
<feature type="region of interest" description="Disordered" evidence="1">
    <location>
        <begin position="344"/>
        <end position="370"/>
    </location>
</feature>
<feature type="domain" description="OCEL" evidence="2">
    <location>
        <begin position="669"/>
        <end position="777"/>
    </location>
</feature>
<dbReference type="InterPro" id="IPR010844">
    <property type="entry name" value="Occludin_ELL"/>
</dbReference>
<name>A0A9P0VSZ9_CUSEU</name>
<feature type="compositionally biased region" description="Gly residues" evidence="1">
    <location>
        <begin position="22"/>
        <end position="32"/>
    </location>
</feature>
<feature type="compositionally biased region" description="Low complexity" evidence="1">
    <location>
        <begin position="64"/>
        <end position="78"/>
    </location>
</feature>
<dbReference type="Pfam" id="PF07303">
    <property type="entry name" value="Occludin_ELL"/>
    <property type="match status" value="1"/>
</dbReference>
<dbReference type="Gene3D" id="6.10.140.340">
    <property type="match status" value="1"/>
</dbReference>
<dbReference type="EMBL" id="CAMAPE010000002">
    <property type="protein sequence ID" value="CAH9052401.1"/>
    <property type="molecule type" value="Genomic_DNA"/>
</dbReference>
<dbReference type="PANTHER" id="PTHR38372">
    <property type="entry name" value="DENTIN SIALOPHOSPHOPROTEIN-LIKE PROTEIN"/>
    <property type="match status" value="1"/>
</dbReference>
<gene>
    <name evidence="3" type="ORF">CEURO_LOCUS338</name>
</gene>
<feature type="region of interest" description="Disordered" evidence="1">
    <location>
        <begin position="388"/>
        <end position="472"/>
    </location>
</feature>
<sequence>MMPGGSRKRARGGGCSKKRARGSGGSQDGGVGKRQIKSNFQQPTIRRSSAAPGERLLGSEVTGPRNRSTAAASTAPAPSNVADETFNLVNGNSLYFATIIRLAPDLVDEIKRSEAHGATTQIKFGSKANNSAGNVISVGGKDFRFTWSRDSGDLCDIYEERQSEEDGIGLLVESGSAWRKVNVQRVLDESTKNHVKMRSEEAERKSKSRKTIVLDSRNTSTKSEMKAAAAEEGTPCKMAFKQPPKRKRKVEPLSVTPSNGPSTSSGHKNSTSSKVPDLQCMLLTLLMDNQSNGMTLKALDKAVQEAFPNSAREIEILLKRVAIFRAPGRYFLKPGMEREALKKYTAGSGSSAENKDHTPSTHNKHEILVPETSLSIMTDTKALEGKLQLSSKLEDTPTSWVRPSPDCFVEQKGSDHIEDPTGVSSDSESASDKSRSRSPVECESDMSSNSKSSNGGLDIMGSDSDRGEQKASENGLLKFPISLTSQDAKPSQFWIGEKEYTHVSDILEIEKDLPDVEMTDVNADSRLIENKLVTEGVVNGKQDDKPAATKSGKTGNTHKKQVSFSMDPLFAKDVVQDKYQTHVDSQPFYQQCSAVDHSVVEYHSNKAVEVNGEERHNMKGGSLVIFNGESNNEKLSSGAAQYDTRNIAFQEKRNSSANEISSSYFKYEKKEPELRVPIKCLIEYKEYVEEYHEKYEKYCSLSKNLKSYGFEFCEIGKDLNACKGKDMEKYYEILARLKDSYCQHASTHKRLKKIFIVLHEELKHLKQMINDFVASNGRKE</sequence>
<feature type="compositionally biased region" description="Polar residues" evidence="1">
    <location>
        <begin position="388"/>
        <end position="401"/>
    </location>
</feature>
<protein>
    <recommendedName>
        <fullName evidence="2">OCEL domain-containing protein</fullName>
    </recommendedName>
</protein>
<feature type="compositionally biased region" description="Basic and acidic residues" evidence="1">
    <location>
        <begin position="353"/>
        <end position="368"/>
    </location>
</feature>
<dbReference type="OrthoDB" id="4869960at2759"/>
<feature type="compositionally biased region" description="Basic and acidic residues" evidence="1">
    <location>
        <begin position="430"/>
        <end position="440"/>
    </location>
</feature>
<evidence type="ECO:0000256" key="1">
    <source>
        <dbReference type="SAM" id="MobiDB-lite"/>
    </source>
</evidence>
<proteinExistence type="predicted"/>
<feature type="compositionally biased region" description="Polar residues" evidence="1">
    <location>
        <begin position="37"/>
        <end position="47"/>
    </location>
</feature>
<dbReference type="PROSITE" id="PS51980">
    <property type="entry name" value="OCEL"/>
    <property type="match status" value="1"/>
</dbReference>
<feature type="region of interest" description="Disordered" evidence="1">
    <location>
        <begin position="192"/>
        <end position="274"/>
    </location>
</feature>